<dbReference type="InterPro" id="IPR001645">
    <property type="entry name" value="Folylpolyglutamate_synth"/>
</dbReference>
<dbReference type="Proteomes" id="UP000287447">
    <property type="component" value="Unassembled WGS sequence"/>
</dbReference>
<dbReference type="FunFam" id="3.40.1190.10:FF:000011">
    <property type="entry name" value="Folylpolyglutamate synthase/dihydrofolate synthase"/>
    <property type="match status" value="1"/>
</dbReference>
<comment type="catalytic activity">
    <reaction evidence="9">
        <text>(6S)-5,6,7,8-tetrahydrofolyl-(gamma-L-Glu)(n) + L-glutamate + ATP = (6S)-5,6,7,8-tetrahydrofolyl-(gamma-L-Glu)(n+1) + ADP + phosphate + H(+)</text>
        <dbReference type="Rhea" id="RHEA:10580"/>
        <dbReference type="Rhea" id="RHEA-COMP:14738"/>
        <dbReference type="Rhea" id="RHEA-COMP:14740"/>
        <dbReference type="ChEBI" id="CHEBI:15378"/>
        <dbReference type="ChEBI" id="CHEBI:29985"/>
        <dbReference type="ChEBI" id="CHEBI:30616"/>
        <dbReference type="ChEBI" id="CHEBI:43474"/>
        <dbReference type="ChEBI" id="CHEBI:141005"/>
        <dbReference type="ChEBI" id="CHEBI:456216"/>
        <dbReference type="EC" id="6.3.2.17"/>
    </reaction>
</comment>
<dbReference type="SUPFAM" id="SSF53623">
    <property type="entry name" value="MurD-like peptide ligases, catalytic domain"/>
    <property type="match status" value="1"/>
</dbReference>
<evidence type="ECO:0000256" key="2">
    <source>
        <dbReference type="ARBA" id="ARBA00008276"/>
    </source>
</evidence>
<dbReference type="NCBIfam" id="TIGR01499">
    <property type="entry name" value="folC"/>
    <property type="match status" value="1"/>
</dbReference>
<keyword evidence="6" id="KW-0547">Nucleotide-binding</keyword>
<dbReference type="EMBL" id="SADE01000002">
    <property type="protein sequence ID" value="RVU36896.1"/>
    <property type="molecule type" value="Genomic_DNA"/>
</dbReference>
<dbReference type="UniPathway" id="UPA00077">
    <property type="reaction ID" value="UER00157"/>
</dbReference>
<dbReference type="InterPro" id="IPR013221">
    <property type="entry name" value="Mur_ligase_cen"/>
</dbReference>
<evidence type="ECO:0000256" key="8">
    <source>
        <dbReference type="ARBA" id="ARBA00022842"/>
    </source>
</evidence>
<dbReference type="GO" id="GO:0005737">
    <property type="term" value="C:cytoplasm"/>
    <property type="evidence" value="ECO:0007669"/>
    <property type="project" value="TreeGrafter"/>
</dbReference>
<evidence type="ECO:0000256" key="3">
    <source>
        <dbReference type="ARBA" id="ARBA00013025"/>
    </source>
</evidence>
<dbReference type="PANTHER" id="PTHR11136">
    <property type="entry name" value="FOLYLPOLYGLUTAMATE SYNTHASE-RELATED"/>
    <property type="match status" value="1"/>
</dbReference>
<dbReference type="EC" id="6.3.2.17" evidence="3"/>
<dbReference type="Gene3D" id="3.40.1190.10">
    <property type="entry name" value="Mur-like, catalytic domain"/>
    <property type="match status" value="1"/>
</dbReference>
<dbReference type="GO" id="GO:0008841">
    <property type="term" value="F:dihydrofolate synthase activity"/>
    <property type="evidence" value="ECO:0007669"/>
    <property type="project" value="TreeGrafter"/>
</dbReference>
<keyword evidence="4" id="KW-0436">Ligase</keyword>
<dbReference type="OrthoDB" id="9809356at2"/>
<dbReference type="Gene3D" id="3.90.190.20">
    <property type="entry name" value="Mur ligase, C-terminal domain"/>
    <property type="match status" value="1"/>
</dbReference>
<dbReference type="AlphaFoldDB" id="A0A3S2VQ83"/>
<evidence type="ECO:0000256" key="4">
    <source>
        <dbReference type="ARBA" id="ARBA00022598"/>
    </source>
</evidence>
<evidence type="ECO:0000256" key="5">
    <source>
        <dbReference type="ARBA" id="ARBA00022723"/>
    </source>
</evidence>
<feature type="domain" description="Mur ligase central" evidence="10">
    <location>
        <begin position="35"/>
        <end position="199"/>
    </location>
</feature>
<evidence type="ECO:0000313" key="11">
    <source>
        <dbReference type="EMBL" id="RVU36896.1"/>
    </source>
</evidence>
<comment type="caution">
    <text evidence="11">The sequence shown here is derived from an EMBL/GenBank/DDBJ whole genome shotgun (WGS) entry which is preliminary data.</text>
</comment>
<sequence length="399" mass="41374">MGLHPKIIDLTLDRVDRLLDRMGRPQDSLPPVVHVAGTNGKGSTIAFLRSILEQAGYRVHVYTSPHLVRFAERIRLAGEIIAEDHLSAILESAEQDNGGEPITFFEITTCAALKAFAETPADILLLEVGLGGRLDATNVVDKPACTVITPVSMDHTQYLGGDLHAIAGEKAAIQKNGVPSVVAPQDPIAAAVIGAAAERAGTRIIEAAPLPKDTPLGLTGPHQAVNAGTACATIDVLRQAGFTVTDADIAAGLAGAVWPARLQRLTAGPIPALLGPEWEVWLDGGHNAAAGQTLAAHAAKAWLGKSLYMIAGMLNTKTPEGFLAPFANLAKNVATISIPGEANSLSAEELCETALSVGLIAEPAESLEKATAALKGRPPGILLICGSLYLAGEVLADNS</sequence>
<dbReference type="PANTHER" id="PTHR11136:SF0">
    <property type="entry name" value="DIHYDROFOLATE SYNTHETASE-RELATED"/>
    <property type="match status" value="1"/>
</dbReference>
<proteinExistence type="inferred from homology"/>
<evidence type="ECO:0000256" key="6">
    <source>
        <dbReference type="ARBA" id="ARBA00022741"/>
    </source>
</evidence>
<evidence type="ECO:0000256" key="1">
    <source>
        <dbReference type="ARBA" id="ARBA00001946"/>
    </source>
</evidence>
<organism evidence="11 12">
    <name type="scientific">Hwanghaeella grinnelliae</name>
    <dbReference type="NCBI Taxonomy" id="2500179"/>
    <lineage>
        <taxon>Bacteria</taxon>
        <taxon>Pseudomonadati</taxon>
        <taxon>Pseudomonadota</taxon>
        <taxon>Alphaproteobacteria</taxon>
        <taxon>Rhodospirillales</taxon>
        <taxon>Rhodospirillaceae</taxon>
        <taxon>Hwanghaeella</taxon>
    </lineage>
</organism>
<dbReference type="GO" id="GO:0046654">
    <property type="term" value="P:tetrahydrofolate biosynthetic process"/>
    <property type="evidence" value="ECO:0007669"/>
    <property type="project" value="UniProtKB-UniPathway"/>
</dbReference>
<evidence type="ECO:0000259" key="10">
    <source>
        <dbReference type="Pfam" id="PF08245"/>
    </source>
</evidence>
<gene>
    <name evidence="11" type="ORF">EOI86_12295</name>
</gene>
<evidence type="ECO:0000256" key="7">
    <source>
        <dbReference type="ARBA" id="ARBA00022840"/>
    </source>
</evidence>
<accession>A0A3S2VQ83</accession>
<keyword evidence="12" id="KW-1185">Reference proteome</keyword>
<reference evidence="12" key="1">
    <citation type="submission" date="2019-01" db="EMBL/GenBank/DDBJ databases">
        <title>Gri0909 isolated from a small marine red alga.</title>
        <authorList>
            <person name="Kim J."/>
            <person name="Jeong S.E."/>
            <person name="Jeon C.O."/>
        </authorList>
    </citation>
    <scope>NUCLEOTIDE SEQUENCE [LARGE SCALE GENOMIC DNA]</scope>
    <source>
        <strain evidence="12">Gri0909</strain>
    </source>
</reference>
<dbReference type="InterPro" id="IPR036565">
    <property type="entry name" value="Mur-like_cat_sf"/>
</dbReference>
<keyword evidence="5" id="KW-0479">Metal-binding</keyword>
<name>A0A3S2VQ83_9PROT</name>
<evidence type="ECO:0000313" key="12">
    <source>
        <dbReference type="Proteomes" id="UP000287447"/>
    </source>
</evidence>
<dbReference type="GO" id="GO:0004326">
    <property type="term" value="F:tetrahydrofolylpolyglutamate synthase activity"/>
    <property type="evidence" value="ECO:0007669"/>
    <property type="project" value="UniProtKB-EC"/>
</dbReference>
<keyword evidence="8" id="KW-0460">Magnesium</keyword>
<protein>
    <recommendedName>
        <fullName evidence="3">tetrahydrofolate synthase</fullName>
        <ecNumber evidence="3">6.3.2.17</ecNumber>
    </recommendedName>
</protein>
<comment type="cofactor">
    <cofactor evidence="1">
        <name>Mg(2+)</name>
        <dbReference type="ChEBI" id="CHEBI:18420"/>
    </cofactor>
</comment>
<comment type="similarity">
    <text evidence="2">Belongs to the folylpolyglutamate synthase family.</text>
</comment>
<evidence type="ECO:0000256" key="9">
    <source>
        <dbReference type="ARBA" id="ARBA00047493"/>
    </source>
</evidence>
<keyword evidence="7" id="KW-0067">ATP-binding</keyword>
<dbReference type="GO" id="GO:0046872">
    <property type="term" value="F:metal ion binding"/>
    <property type="evidence" value="ECO:0007669"/>
    <property type="project" value="UniProtKB-KW"/>
</dbReference>
<dbReference type="PROSITE" id="PS01011">
    <property type="entry name" value="FOLYLPOLYGLU_SYNT_1"/>
    <property type="match status" value="1"/>
</dbReference>
<dbReference type="InterPro" id="IPR018109">
    <property type="entry name" value="Folylpolyglutamate_synth_CS"/>
</dbReference>
<dbReference type="GO" id="GO:0005524">
    <property type="term" value="F:ATP binding"/>
    <property type="evidence" value="ECO:0007669"/>
    <property type="project" value="UniProtKB-KW"/>
</dbReference>
<dbReference type="PIRSF" id="PIRSF001563">
    <property type="entry name" value="Folylpolyglu_synth"/>
    <property type="match status" value="1"/>
</dbReference>
<dbReference type="Pfam" id="PF08245">
    <property type="entry name" value="Mur_ligase_M"/>
    <property type="match status" value="1"/>
</dbReference>
<dbReference type="InterPro" id="IPR036615">
    <property type="entry name" value="Mur_ligase_C_dom_sf"/>
</dbReference>
<dbReference type="SUPFAM" id="SSF53244">
    <property type="entry name" value="MurD-like peptide ligases, peptide-binding domain"/>
    <property type="match status" value="1"/>
</dbReference>
<dbReference type="PROSITE" id="PS01012">
    <property type="entry name" value="FOLYLPOLYGLU_SYNT_2"/>
    <property type="match status" value="1"/>
</dbReference>